<gene>
    <name evidence="2" type="ORF">QYS49_38750</name>
</gene>
<dbReference type="RefSeq" id="WP_308348868.1">
    <property type="nucleotide sequence ID" value="NZ_CP129971.1"/>
</dbReference>
<evidence type="ECO:0000256" key="1">
    <source>
        <dbReference type="SAM" id="Phobius"/>
    </source>
</evidence>
<protein>
    <submittedName>
        <fullName evidence="2">Uncharacterized protein</fullName>
    </submittedName>
</protein>
<feature type="transmembrane region" description="Helical" evidence="1">
    <location>
        <begin position="59"/>
        <end position="79"/>
    </location>
</feature>
<dbReference type="KEGG" id="msaa:QYS49_38750"/>
<proteinExistence type="predicted"/>
<accession>A0AA51REE3</accession>
<dbReference type="AlphaFoldDB" id="A0AA51REE3"/>
<keyword evidence="1" id="KW-0812">Transmembrane</keyword>
<dbReference type="Proteomes" id="UP001230496">
    <property type="component" value="Chromosome"/>
</dbReference>
<reference evidence="2 3" key="1">
    <citation type="submission" date="2023-08" db="EMBL/GenBank/DDBJ databases">
        <title>Comparative genomics and taxonomic characterization of three novel marine species of genus Marivirga.</title>
        <authorList>
            <person name="Muhammad N."/>
            <person name="Kim S.-G."/>
        </authorList>
    </citation>
    <scope>NUCLEOTIDE SEQUENCE [LARGE SCALE GENOMIC DNA]</scope>
    <source>
        <strain evidence="2 3">BDSF4-3</strain>
    </source>
</reference>
<name>A0AA51REE3_9BACT</name>
<keyword evidence="3" id="KW-1185">Reference proteome</keyword>
<evidence type="ECO:0000313" key="2">
    <source>
        <dbReference type="EMBL" id="WMN11535.1"/>
    </source>
</evidence>
<feature type="transmembrane region" description="Helical" evidence="1">
    <location>
        <begin position="85"/>
        <end position="103"/>
    </location>
</feature>
<dbReference type="EMBL" id="CP129971">
    <property type="protein sequence ID" value="WMN11535.1"/>
    <property type="molecule type" value="Genomic_DNA"/>
</dbReference>
<keyword evidence="1" id="KW-0472">Membrane</keyword>
<sequence>MFTAQTGFSQIDEPLIERKGNLVQNRYFILGEEVSERQVLKKMLPFEAAHKRMKSSRRWAFTSAIIAGFGVGTFLPTFFDPSPEITVPLLITGISLIAIALPLKSLANRKADEAIDLYNSRKIMGYKKSHSHINFTFNQYGIGLNLKF</sequence>
<organism evidence="2 3">
    <name type="scientific">Marivirga salinarum</name>
    <dbReference type="NCBI Taxonomy" id="3059078"/>
    <lineage>
        <taxon>Bacteria</taxon>
        <taxon>Pseudomonadati</taxon>
        <taxon>Bacteroidota</taxon>
        <taxon>Cytophagia</taxon>
        <taxon>Cytophagales</taxon>
        <taxon>Marivirgaceae</taxon>
        <taxon>Marivirga</taxon>
    </lineage>
</organism>
<keyword evidence="1" id="KW-1133">Transmembrane helix</keyword>
<evidence type="ECO:0000313" key="3">
    <source>
        <dbReference type="Proteomes" id="UP001230496"/>
    </source>
</evidence>